<comment type="caution">
    <text evidence="1">The sequence shown here is derived from an EMBL/GenBank/DDBJ whole genome shotgun (WGS) entry which is preliminary data.</text>
</comment>
<dbReference type="EMBL" id="BDIP01000929">
    <property type="protein sequence ID" value="GCA62571.1"/>
    <property type="molecule type" value="Genomic_DNA"/>
</dbReference>
<name>A0A391NKK7_9EUKA</name>
<organism evidence="1 2">
    <name type="scientific">Kipferlia bialata</name>
    <dbReference type="NCBI Taxonomy" id="797122"/>
    <lineage>
        <taxon>Eukaryota</taxon>
        <taxon>Metamonada</taxon>
        <taxon>Carpediemonas-like organisms</taxon>
        <taxon>Kipferlia</taxon>
    </lineage>
</organism>
<evidence type="ECO:0000313" key="2">
    <source>
        <dbReference type="Proteomes" id="UP000265618"/>
    </source>
</evidence>
<protein>
    <submittedName>
        <fullName evidence="1">Uncharacterized protein</fullName>
    </submittedName>
</protein>
<evidence type="ECO:0000313" key="1">
    <source>
        <dbReference type="EMBL" id="GCA62571.1"/>
    </source>
</evidence>
<gene>
    <name evidence="1" type="ORF">KIPB_004373</name>
</gene>
<sequence>SKEFPGFVFYYFANSRIWGSAYYGYGMQDTSLIFSI</sequence>
<accession>A0A391NKK7</accession>
<reference evidence="1 2" key="1">
    <citation type="journal article" date="2018" name="PLoS ONE">
        <title>The draft genome of Kipferlia bialata reveals reductive genome evolution in fornicate parasites.</title>
        <authorList>
            <person name="Tanifuji G."/>
            <person name="Takabayashi S."/>
            <person name="Kume K."/>
            <person name="Takagi M."/>
            <person name="Nakayama T."/>
            <person name="Kamikawa R."/>
            <person name="Inagaki Y."/>
            <person name="Hashimoto T."/>
        </authorList>
    </citation>
    <scope>NUCLEOTIDE SEQUENCE [LARGE SCALE GENOMIC DNA]</scope>
    <source>
        <strain evidence="1">NY0173</strain>
    </source>
</reference>
<dbReference type="AlphaFoldDB" id="A0A391NKK7"/>
<proteinExistence type="predicted"/>
<dbReference type="OrthoDB" id="10254944at2759"/>
<feature type="non-terminal residue" evidence="1">
    <location>
        <position position="1"/>
    </location>
</feature>
<keyword evidence="2" id="KW-1185">Reference proteome</keyword>
<dbReference type="Proteomes" id="UP000265618">
    <property type="component" value="Unassembled WGS sequence"/>
</dbReference>